<dbReference type="SUPFAM" id="SSF63411">
    <property type="entry name" value="LuxS/MPP-like metallohydrolase"/>
    <property type="match status" value="2"/>
</dbReference>
<feature type="domain" description="Peptidase M16 N-terminal" evidence="6">
    <location>
        <begin position="26"/>
        <end position="136"/>
    </location>
</feature>
<dbReference type="GO" id="GO:0008237">
    <property type="term" value="F:metallopeptidase activity"/>
    <property type="evidence" value="ECO:0007669"/>
    <property type="project" value="UniProtKB-KW"/>
</dbReference>
<sequence>MSSKKTPYTREVLANNLVVLTYPLKGSQAVGLNLRLHAGHFYEEEHGVAHVTEHFLFLGTKSYPTEREMSVLFESMGAAHNASTGDREIEVWMHLPNKNLEKGLRLLSELAFTSLIPASAVEKERSVVLQEWERRHDDPYFKFYRRMREERFIGPNHPYARDESRRVLENFSRDDVANFYRRFFQPQQMILGVGGGVDPDEVIKVARKHFGSATAGDFIPEPVLPTDAYANSKVVCHDEKFSQANLELSFPAFGWREKSRKVRLAAHMGIRILGGSIVSRLWHSLREEKGLVYNVSCGLYLLPWLGITEVSTTCSVDKLSEVIRIVKDEINLFMAKGPKPAELALEKEHRLGRLATGFEGSLGTARYFVNEEFDQEGILLPEDRIKMIEGVTKKDVDEAIKPLFNWSCVQVGLMNDFLQISKGNFEELAGKVLGI</sequence>
<evidence type="ECO:0000256" key="1">
    <source>
        <dbReference type="ARBA" id="ARBA00007261"/>
    </source>
</evidence>
<dbReference type="AlphaFoldDB" id="A0A0G1NJN2"/>
<dbReference type="Pfam" id="PF05193">
    <property type="entry name" value="Peptidase_M16_C"/>
    <property type="match status" value="1"/>
</dbReference>
<evidence type="ECO:0000259" key="7">
    <source>
        <dbReference type="Pfam" id="PF05193"/>
    </source>
</evidence>
<dbReference type="Pfam" id="PF00675">
    <property type="entry name" value="Peptidase_M16"/>
    <property type="match status" value="1"/>
</dbReference>
<reference evidence="8 9" key="1">
    <citation type="journal article" date="2015" name="Nature">
        <title>rRNA introns, odd ribosomes, and small enigmatic genomes across a large radiation of phyla.</title>
        <authorList>
            <person name="Brown C.T."/>
            <person name="Hug L.A."/>
            <person name="Thomas B.C."/>
            <person name="Sharon I."/>
            <person name="Castelle C.J."/>
            <person name="Singh A."/>
            <person name="Wilkins M.J."/>
            <person name="Williams K.H."/>
            <person name="Banfield J.F."/>
        </authorList>
    </citation>
    <scope>NUCLEOTIDE SEQUENCE [LARGE SCALE GENOMIC DNA]</scope>
</reference>
<gene>
    <name evidence="8" type="ORF">UX31_C0028G0006</name>
</gene>
<accession>A0A0G1NJN2</accession>
<keyword evidence="3" id="KW-0378">Hydrolase</keyword>
<evidence type="ECO:0000256" key="2">
    <source>
        <dbReference type="ARBA" id="ARBA00022670"/>
    </source>
</evidence>
<comment type="similarity">
    <text evidence="1">Belongs to the peptidase M16 family.</text>
</comment>
<dbReference type="EMBL" id="LCLS01000028">
    <property type="protein sequence ID" value="KKU20784.1"/>
    <property type="molecule type" value="Genomic_DNA"/>
</dbReference>
<evidence type="ECO:0000256" key="4">
    <source>
        <dbReference type="ARBA" id="ARBA00022833"/>
    </source>
</evidence>
<name>A0A0G1NJN2_9BACT</name>
<dbReference type="InterPro" id="IPR011765">
    <property type="entry name" value="Pept_M16_N"/>
</dbReference>
<comment type="caution">
    <text evidence="8">The sequence shown here is derived from an EMBL/GenBank/DDBJ whole genome shotgun (WGS) entry which is preliminary data.</text>
</comment>
<evidence type="ECO:0000259" key="6">
    <source>
        <dbReference type="Pfam" id="PF00675"/>
    </source>
</evidence>
<feature type="domain" description="Peptidase M16 C-terminal" evidence="7">
    <location>
        <begin position="170"/>
        <end position="347"/>
    </location>
</feature>
<keyword evidence="4" id="KW-0862">Zinc</keyword>
<protein>
    <submittedName>
        <fullName evidence="8">Peptidase M16 domain protein</fullName>
    </submittedName>
</protein>
<dbReference type="InterPro" id="IPR050626">
    <property type="entry name" value="Peptidase_M16"/>
</dbReference>
<dbReference type="PANTHER" id="PTHR43690:SF17">
    <property type="entry name" value="PROTEIN YHJJ"/>
    <property type="match status" value="1"/>
</dbReference>
<dbReference type="InterPro" id="IPR011249">
    <property type="entry name" value="Metalloenz_LuxS/M16"/>
</dbReference>
<evidence type="ECO:0000256" key="5">
    <source>
        <dbReference type="ARBA" id="ARBA00023049"/>
    </source>
</evidence>
<dbReference type="PANTHER" id="PTHR43690">
    <property type="entry name" value="NARDILYSIN"/>
    <property type="match status" value="1"/>
</dbReference>
<dbReference type="Proteomes" id="UP000034107">
    <property type="component" value="Unassembled WGS sequence"/>
</dbReference>
<keyword evidence="2" id="KW-0645">Protease</keyword>
<keyword evidence="5" id="KW-0482">Metalloprotease</keyword>
<dbReference type="GO" id="GO:0046872">
    <property type="term" value="F:metal ion binding"/>
    <property type="evidence" value="ECO:0007669"/>
    <property type="project" value="InterPro"/>
</dbReference>
<dbReference type="InterPro" id="IPR007863">
    <property type="entry name" value="Peptidase_M16_C"/>
</dbReference>
<dbReference type="Gene3D" id="3.30.830.10">
    <property type="entry name" value="Metalloenzyme, LuxS/M16 peptidase-like"/>
    <property type="match status" value="2"/>
</dbReference>
<evidence type="ECO:0000313" key="9">
    <source>
        <dbReference type="Proteomes" id="UP000034107"/>
    </source>
</evidence>
<evidence type="ECO:0000256" key="3">
    <source>
        <dbReference type="ARBA" id="ARBA00022801"/>
    </source>
</evidence>
<evidence type="ECO:0000313" key="8">
    <source>
        <dbReference type="EMBL" id="KKU20784.1"/>
    </source>
</evidence>
<proteinExistence type="inferred from homology"/>
<organism evidence="8 9">
    <name type="scientific">Candidatus Nomurabacteria bacterium GW2011_GWA1_46_11</name>
    <dbReference type="NCBI Taxonomy" id="1618732"/>
    <lineage>
        <taxon>Bacteria</taxon>
        <taxon>Candidatus Nomuraibacteriota</taxon>
    </lineage>
</organism>
<dbReference type="GO" id="GO:0006508">
    <property type="term" value="P:proteolysis"/>
    <property type="evidence" value="ECO:0007669"/>
    <property type="project" value="UniProtKB-KW"/>
</dbReference>